<keyword evidence="1" id="KW-1133">Transmembrane helix</keyword>
<dbReference type="SUPFAM" id="SSF46626">
    <property type="entry name" value="Cytochrome c"/>
    <property type="match status" value="1"/>
</dbReference>
<evidence type="ECO:0000256" key="1">
    <source>
        <dbReference type="SAM" id="Phobius"/>
    </source>
</evidence>
<dbReference type="RefSeq" id="WP_092497539.1">
    <property type="nucleotide sequence ID" value="NZ_FOFG01000010.1"/>
</dbReference>
<dbReference type="OrthoDB" id="9787495at2"/>
<evidence type="ECO:0000313" key="3">
    <source>
        <dbReference type="EMBL" id="SER03728.1"/>
    </source>
</evidence>
<feature type="transmembrane region" description="Helical" evidence="1">
    <location>
        <begin position="280"/>
        <end position="300"/>
    </location>
</feature>
<dbReference type="Proteomes" id="UP000199647">
    <property type="component" value="Unassembled WGS sequence"/>
</dbReference>
<organism evidence="3 4">
    <name type="scientific">Faunimonas pinastri</name>
    <dbReference type="NCBI Taxonomy" id="1855383"/>
    <lineage>
        <taxon>Bacteria</taxon>
        <taxon>Pseudomonadati</taxon>
        <taxon>Pseudomonadota</taxon>
        <taxon>Alphaproteobacteria</taxon>
        <taxon>Hyphomicrobiales</taxon>
        <taxon>Afifellaceae</taxon>
        <taxon>Faunimonas</taxon>
    </lineage>
</organism>
<feature type="transmembrane region" description="Helical" evidence="1">
    <location>
        <begin position="173"/>
        <end position="194"/>
    </location>
</feature>
<proteinExistence type="predicted"/>
<dbReference type="EMBL" id="FOFG01000010">
    <property type="protein sequence ID" value="SER03728.1"/>
    <property type="molecule type" value="Genomic_DNA"/>
</dbReference>
<evidence type="ECO:0000313" key="4">
    <source>
        <dbReference type="Proteomes" id="UP000199647"/>
    </source>
</evidence>
<name>A0A1H9KXE6_9HYPH</name>
<dbReference type="GO" id="GO:0020037">
    <property type="term" value="F:heme binding"/>
    <property type="evidence" value="ECO:0007669"/>
    <property type="project" value="InterPro"/>
</dbReference>
<protein>
    <submittedName>
        <fullName evidence="3">Uncharacterized membrane protein</fullName>
    </submittedName>
</protein>
<dbReference type="InterPro" id="IPR010389">
    <property type="entry name" value="Urate_ox_N"/>
</dbReference>
<dbReference type="STRING" id="1855383.SAMN05216548_110118"/>
<dbReference type="Pfam" id="PF06181">
    <property type="entry name" value="Urate_ox_N"/>
    <property type="match status" value="1"/>
</dbReference>
<feature type="transmembrane region" description="Helical" evidence="1">
    <location>
        <begin position="84"/>
        <end position="103"/>
    </location>
</feature>
<feature type="transmembrane region" description="Helical" evidence="1">
    <location>
        <begin position="115"/>
        <end position="135"/>
    </location>
</feature>
<sequence length="407" mass="45275">MLAVFLEWLNAILRWAHIMVGFGWIGTSFYFIWLDYSLRRKAGMSEQLAGESWSVHGGGFYRVEKYKVAPEHLPEELHWFKYEAYFTFVTGFLLLAVIYYFGAHAFLIDRNKVDLTSAEAIAISVISLAAGWLIYNTLVRLLSTRTVPLAIAVFILIAIAAFFYHAIFTDRAAFLHLGAFIGTIMAASVFMVIIPNQRKVVASLMKGETPDPRLGMQAKQRSLHNNYLTLPVIFMMISNHYPVIFGHPWAPFLALGIVIAGGLVRHYFNMVDAGKVDWKAKAAIPASILLIIVLAVVSYYRPDRTNVAGKDQSGAAAAAQGVAFADVQHVVQTRCVVCHSATPSSQDFTEAPKGLMFDTPQEMKLHAQEMKQQAVLSDNMPLGNMTNMTPDERKLLGAWIDQGAKIP</sequence>
<accession>A0A1H9KXE6</accession>
<dbReference type="InterPro" id="IPR036909">
    <property type="entry name" value="Cyt_c-like_dom_sf"/>
</dbReference>
<reference evidence="3 4" key="1">
    <citation type="submission" date="2016-10" db="EMBL/GenBank/DDBJ databases">
        <authorList>
            <person name="de Groot N.N."/>
        </authorList>
    </citation>
    <scope>NUCLEOTIDE SEQUENCE [LARGE SCALE GENOMIC DNA]</scope>
    <source>
        <strain evidence="3 4">A52C2</strain>
    </source>
</reference>
<feature type="transmembrane region" description="Helical" evidence="1">
    <location>
        <begin position="249"/>
        <end position="268"/>
    </location>
</feature>
<gene>
    <name evidence="3" type="ORF">SAMN05216548_110118</name>
</gene>
<feature type="domain" description="Urate oxidase N-terminal" evidence="2">
    <location>
        <begin position="4"/>
        <end position="294"/>
    </location>
</feature>
<feature type="transmembrane region" description="Helical" evidence="1">
    <location>
        <begin position="12"/>
        <end position="34"/>
    </location>
</feature>
<dbReference type="AlphaFoldDB" id="A0A1H9KXE6"/>
<dbReference type="GO" id="GO:0009055">
    <property type="term" value="F:electron transfer activity"/>
    <property type="evidence" value="ECO:0007669"/>
    <property type="project" value="InterPro"/>
</dbReference>
<feature type="transmembrane region" description="Helical" evidence="1">
    <location>
        <begin position="147"/>
        <end position="167"/>
    </location>
</feature>
<evidence type="ECO:0000259" key="2">
    <source>
        <dbReference type="Pfam" id="PF06181"/>
    </source>
</evidence>
<keyword evidence="4" id="KW-1185">Reference proteome</keyword>
<keyword evidence="1" id="KW-0812">Transmembrane</keyword>
<keyword evidence="1" id="KW-0472">Membrane</keyword>